<comment type="caution">
    <text evidence="1">The sequence shown here is derived from an EMBL/GenBank/DDBJ whole genome shotgun (WGS) entry which is preliminary data.</text>
</comment>
<evidence type="ECO:0000313" key="1">
    <source>
        <dbReference type="EMBL" id="RCN47734.1"/>
    </source>
</evidence>
<gene>
    <name evidence="1" type="ORF">ANCCAN_06198</name>
</gene>
<sequence>MLVTQQQPSNSLKTESNNMSRMRLLRLPEDVRLTAANLRNDWIIEEEKPFVRTNLKKLKTKWKRANRSTPDDFSTHCTDFVRRYLTQACDPPAEI</sequence>
<reference evidence="1 2" key="1">
    <citation type="submission" date="2014-10" db="EMBL/GenBank/DDBJ databases">
        <title>Draft genome of the hookworm Ancylostoma caninum.</title>
        <authorList>
            <person name="Mitreva M."/>
        </authorList>
    </citation>
    <scope>NUCLEOTIDE SEQUENCE [LARGE SCALE GENOMIC DNA]</scope>
    <source>
        <strain evidence="1 2">Baltimore</strain>
    </source>
</reference>
<keyword evidence="2" id="KW-1185">Reference proteome</keyword>
<dbReference type="Proteomes" id="UP000252519">
    <property type="component" value="Unassembled WGS sequence"/>
</dbReference>
<dbReference type="AlphaFoldDB" id="A0A368GTU2"/>
<organism evidence="1 2">
    <name type="scientific">Ancylostoma caninum</name>
    <name type="common">Dog hookworm</name>
    <dbReference type="NCBI Taxonomy" id="29170"/>
    <lineage>
        <taxon>Eukaryota</taxon>
        <taxon>Metazoa</taxon>
        <taxon>Ecdysozoa</taxon>
        <taxon>Nematoda</taxon>
        <taxon>Chromadorea</taxon>
        <taxon>Rhabditida</taxon>
        <taxon>Rhabditina</taxon>
        <taxon>Rhabditomorpha</taxon>
        <taxon>Strongyloidea</taxon>
        <taxon>Ancylostomatidae</taxon>
        <taxon>Ancylostomatinae</taxon>
        <taxon>Ancylostoma</taxon>
    </lineage>
</organism>
<protein>
    <submittedName>
        <fullName evidence="1">Uncharacterized protein</fullName>
    </submittedName>
</protein>
<proteinExistence type="predicted"/>
<evidence type="ECO:0000313" key="2">
    <source>
        <dbReference type="Proteomes" id="UP000252519"/>
    </source>
</evidence>
<name>A0A368GTU2_ANCCA</name>
<dbReference type="EMBL" id="JOJR01000057">
    <property type="protein sequence ID" value="RCN47734.1"/>
    <property type="molecule type" value="Genomic_DNA"/>
</dbReference>
<accession>A0A368GTU2</accession>